<dbReference type="InterPro" id="IPR012479">
    <property type="entry name" value="SAP30BP"/>
</dbReference>
<feature type="compositionally biased region" description="Basic and acidic residues" evidence="1">
    <location>
        <begin position="284"/>
        <end position="294"/>
    </location>
</feature>
<dbReference type="GO" id="GO:0006355">
    <property type="term" value="P:regulation of DNA-templated transcription"/>
    <property type="evidence" value="ECO:0007669"/>
    <property type="project" value="InterPro"/>
</dbReference>
<evidence type="ECO:0000313" key="3">
    <source>
        <dbReference type="Proteomes" id="UP000789396"/>
    </source>
</evidence>
<dbReference type="AlphaFoldDB" id="A0A9N9CCM6"/>
<reference evidence="2" key="1">
    <citation type="submission" date="2021-06" db="EMBL/GenBank/DDBJ databases">
        <authorList>
            <person name="Kallberg Y."/>
            <person name="Tangrot J."/>
            <person name="Rosling A."/>
        </authorList>
    </citation>
    <scope>NUCLEOTIDE SEQUENCE</scope>
    <source>
        <strain evidence="2">IN212</strain>
    </source>
</reference>
<accession>A0A9N9CCM6</accession>
<feature type="region of interest" description="Disordered" evidence="1">
    <location>
        <begin position="94"/>
        <end position="143"/>
    </location>
</feature>
<feature type="non-terminal residue" evidence="2">
    <location>
        <position position="432"/>
    </location>
</feature>
<keyword evidence="3" id="KW-1185">Reference proteome</keyword>
<sequence length="432" mass="48696">MSSLLGLNYYDDDEDDQQAENDMVTAEQSNNILVIKLNISVSLGKTSTVTYQDVDREETGANIKRKQLKESPVKNLPQTILISQKTLPPSPTVFSNLIRRRGNNNTVSQKPRYEESTSPKVGTSPNVTGNTLSPQSDTTKCPDKQEKHIRLNYYDDDEDDQQAENDMVTAEQSNNILVIKLNISVSLGKTSTVTYQDVDREETGANIKRKQLKESPVKNLPQTILISQKTLPPSPTVFSNLIRRRGNNNTVSQKPRYEESTSPKVGTSPNVTGNTLSPQSDTTKCPDKQEKHISDDKPIIPNEQILADESEDARQHSAMRQLLTPKPIEGRENWGIPPEPESECDPILQEKIDHFHSLSKKGVHFNENLLKNKAFRNPHIYNKLVEFVELDEIGSNFDREIFDPYGFPSEAFADQLAQKKILEERAAAQQQQ</sequence>
<dbReference type="PANTHER" id="PTHR13464">
    <property type="entry name" value="TRANSCRIPTIONAL REGULATOR PROTEIN HCNGP"/>
    <property type="match status" value="1"/>
</dbReference>
<gene>
    <name evidence="2" type="ORF">RFULGI_LOCUS6457</name>
</gene>
<organism evidence="2 3">
    <name type="scientific">Racocetra fulgida</name>
    <dbReference type="NCBI Taxonomy" id="60492"/>
    <lineage>
        <taxon>Eukaryota</taxon>
        <taxon>Fungi</taxon>
        <taxon>Fungi incertae sedis</taxon>
        <taxon>Mucoromycota</taxon>
        <taxon>Glomeromycotina</taxon>
        <taxon>Glomeromycetes</taxon>
        <taxon>Diversisporales</taxon>
        <taxon>Gigasporaceae</taxon>
        <taxon>Racocetra</taxon>
    </lineage>
</organism>
<name>A0A9N9CCM6_9GLOM</name>
<feature type="compositionally biased region" description="Polar residues" evidence="1">
    <location>
        <begin position="262"/>
        <end position="283"/>
    </location>
</feature>
<dbReference type="EMBL" id="CAJVPZ010008356">
    <property type="protein sequence ID" value="CAG8597093.1"/>
    <property type="molecule type" value="Genomic_DNA"/>
</dbReference>
<dbReference type="Proteomes" id="UP000789396">
    <property type="component" value="Unassembled WGS sequence"/>
</dbReference>
<dbReference type="Pfam" id="PF07818">
    <property type="entry name" value="HCNGP"/>
    <property type="match status" value="1"/>
</dbReference>
<proteinExistence type="predicted"/>
<dbReference type="GO" id="GO:0005634">
    <property type="term" value="C:nucleus"/>
    <property type="evidence" value="ECO:0007669"/>
    <property type="project" value="TreeGrafter"/>
</dbReference>
<feature type="region of interest" description="Disordered" evidence="1">
    <location>
        <begin position="231"/>
        <end position="294"/>
    </location>
</feature>
<comment type="caution">
    <text evidence="2">The sequence shown here is derived from an EMBL/GenBank/DDBJ whole genome shotgun (WGS) entry which is preliminary data.</text>
</comment>
<protein>
    <submittedName>
        <fullName evidence="2">11371_t:CDS:1</fullName>
    </submittedName>
</protein>
<evidence type="ECO:0000256" key="1">
    <source>
        <dbReference type="SAM" id="MobiDB-lite"/>
    </source>
</evidence>
<dbReference type="PANTHER" id="PTHR13464:SF0">
    <property type="entry name" value="SAP30-BINDING PROTEIN"/>
    <property type="match status" value="1"/>
</dbReference>
<evidence type="ECO:0000313" key="2">
    <source>
        <dbReference type="EMBL" id="CAG8597093.1"/>
    </source>
</evidence>
<dbReference type="OrthoDB" id="1714508at2759"/>
<feature type="compositionally biased region" description="Polar residues" evidence="1">
    <location>
        <begin position="118"/>
        <end position="139"/>
    </location>
</feature>